<dbReference type="AlphaFoldDB" id="J4GS41"/>
<organism evidence="2 3">
    <name type="scientific">Fibroporia radiculosa</name>
    <dbReference type="NCBI Taxonomy" id="599839"/>
    <lineage>
        <taxon>Eukaryota</taxon>
        <taxon>Fungi</taxon>
        <taxon>Dikarya</taxon>
        <taxon>Basidiomycota</taxon>
        <taxon>Agaricomycotina</taxon>
        <taxon>Agaricomycetes</taxon>
        <taxon>Polyporales</taxon>
        <taxon>Fibroporiaceae</taxon>
        <taxon>Fibroporia</taxon>
    </lineage>
</organism>
<name>J4GS41_9APHY</name>
<dbReference type="RefSeq" id="XP_012183183.1">
    <property type="nucleotide sequence ID" value="XM_012327793.1"/>
</dbReference>
<dbReference type="STRING" id="599839.J4GS41"/>
<gene>
    <name evidence="2" type="ORF">FIBRA_06051</name>
</gene>
<protein>
    <submittedName>
        <fullName evidence="2">Uncharacterized protein</fullName>
    </submittedName>
</protein>
<dbReference type="HOGENOM" id="CLU_1704266_0_0_1"/>
<reference evidence="2 3" key="1">
    <citation type="journal article" date="2012" name="Appl. Environ. Microbiol.">
        <title>Short-read sequencing for genomic analysis of the brown rot fungus Fibroporia radiculosa.</title>
        <authorList>
            <person name="Tang J.D."/>
            <person name="Perkins A.D."/>
            <person name="Sonstegard T.S."/>
            <person name="Schroeder S.G."/>
            <person name="Burgess S.C."/>
            <person name="Diehl S.V."/>
        </authorList>
    </citation>
    <scope>NUCLEOTIDE SEQUENCE [LARGE SCALE GENOMIC DNA]</scope>
    <source>
        <strain evidence="2 3">TFFH 294</strain>
    </source>
</reference>
<dbReference type="EMBL" id="HE797132">
    <property type="protein sequence ID" value="CCM03900.1"/>
    <property type="molecule type" value="Genomic_DNA"/>
</dbReference>
<keyword evidence="3" id="KW-1185">Reference proteome</keyword>
<dbReference type="GeneID" id="24098811"/>
<feature type="region of interest" description="Disordered" evidence="1">
    <location>
        <begin position="1"/>
        <end position="22"/>
    </location>
</feature>
<sequence length="154" mass="16901">MPERAEPHGQSNRPSYAPTFPSDLHLAMPAPDAAATWSTRGGAEAGGEQVLDMDFTPVIGRILKISPKERTTYLFSATTTIRKCAWFAWPARQITTPSSVPLGRAVMRKGVSVPEWLWEASAPHRLSATSDVPLHGQLSQGQRLIEQILKRGPF</sequence>
<accession>J4GS41</accession>
<dbReference type="InParanoid" id="J4GS41"/>
<proteinExistence type="predicted"/>
<evidence type="ECO:0000313" key="2">
    <source>
        <dbReference type="EMBL" id="CCM03900.1"/>
    </source>
</evidence>
<evidence type="ECO:0000313" key="3">
    <source>
        <dbReference type="Proteomes" id="UP000006352"/>
    </source>
</evidence>
<dbReference type="Proteomes" id="UP000006352">
    <property type="component" value="Unassembled WGS sequence"/>
</dbReference>
<evidence type="ECO:0000256" key="1">
    <source>
        <dbReference type="SAM" id="MobiDB-lite"/>
    </source>
</evidence>